<feature type="region of interest" description="Disordered" evidence="1">
    <location>
        <begin position="110"/>
        <end position="134"/>
    </location>
</feature>
<keyword evidence="2" id="KW-0812">Transmembrane</keyword>
<name>A0A2W4Y0D1_9CYAN</name>
<proteinExistence type="predicted"/>
<comment type="caution">
    <text evidence="3">The sequence shown here is derived from an EMBL/GenBank/DDBJ whole genome shotgun (WGS) entry which is preliminary data.</text>
</comment>
<accession>A0A2W4Y0D1</accession>
<feature type="compositionally biased region" description="Low complexity" evidence="1">
    <location>
        <begin position="113"/>
        <end position="129"/>
    </location>
</feature>
<dbReference type="AlphaFoldDB" id="A0A2W4Y0D1"/>
<feature type="region of interest" description="Disordered" evidence="1">
    <location>
        <begin position="253"/>
        <end position="313"/>
    </location>
</feature>
<sequence>MTNRHASCTLAPPLSAVLGSLNVDLEAELNRYRRDRAVSPQPNDSDDLFADLEDPAFDLDAIEAAVQVTADMPPPVPRNRKLLAAMPSDPLGRPGSLLVTSAQVFEDLHRADSSSADSSRSLGESSLADASQGANPVAPTLLLSSYLDSSEKLIESLSEVPPMPEPVSTAFKPKRKTVSLLAGAILGLGGLVAGLGASYLMSNPQMAQRVIDGLKGRAGVVSTAPQKTFNPPGPDLSAEEFVDINIDSLSSLHMPQPVLNPQATPSGLSSGASSGASPGVSSDVSSGVSQALPASPSASAALPPIANQPNSTTQGGIQAAVIPANATYYVTVPFTTDQALLGIRQSVAEAFVRQFRVGSRVQLAAFDDLASAQQFIEDIKAQGITAQVYGPTNE</sequence>
<feature type="compositionally biased region" description="Low complexity" evidence="1">
    <location>
        <begin position="266"/>
        <end position="304"/>
    </location>
</feature>
<organism evidence="3 4">
    <name type="scientific">Phormidesmis priestleyi</name>
    <dbReference type="NCBI Taxonomy" id="268141"/>
    <lineage>
        <taxon>Bacteria</taxon>
        <taxon>Bacillati</taxon>
        <taxon>Cyanobacteriota</taxon>
        <taxon>Cyanophyceae</taxon>
        <taxon>Leptolyngbyales</taxon>
        <taxon>Leptolyngbyaceae</taxon>
        <taxon>Phormidesmis</taxon>
    </lineage>
</organism>
<feature type="transmembrane region" description="Helical" evidence="2">
    <location>
        <begin position="178"/>
        <end position="201"/>
    </location>
</feature>
<keyword evidence="2" id="KW-0472">Membrane</keyword>
<dbReference type="EMBL" id="QBMP01000013">
    <property type="protein sequence ID" value="PZO60269.1"/>
    <property type="molecule type" value="Genomic_DNA"/>
</dbReference>
<feature type="compositionally biased region" description="Polar residues" evidence="1">
    <location>
        <begin position="253"/>
        <end position="265"/>
    </location>
</feature>
<reference evidence="3 4" key="2">
    <citation type="submission" date="2018-06" db="EMBL/GenBank/DDBJ databases">
        <title>Metagenomic assembly of (sub)arctic Cyanobacteria and their associated microbiome from non-axenic cultures.</title>
        <authorList>
            <person name="Baurain D."/>
        </authorList>
    </citation>
    <scope>NUCLEOTIDE SEQUENCE [LARGE SCALE GENOMIC DNA]</scope>
    <source>
        <strain evidence="3">ULC027bin1</strain>
    </source>
</reference>
<keyword evidence="2" id="KW-1133">Transmembrane helix</keyword>
<evidence type="ECO:0000256" key="1">
    <source>
        <dbReference type="SAM" id="MobiDB-lite"/>
    </source>
</evidence>
<dbReference type="Proteomes" id="UP000249794">
    <property type="component" value="Unassembled WGS sequence"/>
</dbReference>
<evidence type="ECO:0000313" key="4">
    <source>
        <dbReference type="Proteomes" id="UP000249794"/>
    </source>
</evidence>
<protein>
    <recommendedName>
        <fullName evidence="5">SPOR domain-containing protein</fullName>
    </recommendedName>
</protein>
<evidence type="ECO:0008006" key="5">
    <source>
        <dbReference type="Google" id="ProtNLM"/>
    </source>
</evidence>
<evidence type="ECO:0000313" key="3">
    <source>
        <dbReference type="EMBL" id="PZO60269.1"/>
    </source>
</evidence>
<evidence type="ECO:0000256" key="2">
    <source>
        <dbReference type="SAM" id="Phobius"/>
    </source>
</evidence>
<reference evidence="4" key="1">
    <citation type="submission" date="2018-04" db="EMBL/GenBank/DDBJ databases">
        <authorList>
            <person name="Cornet L."/>
        </authorList>
    </citation>
    <scope>NUCLEOTIDE SEQUENCE [LARGE SCALE GENOMIC DNA]</scope>
</reference>
<gene>
    <name evidence="3" type="ORF">DCF15_02615</name>
</gene>